<dbReference type="Gene3D" id="1.10.630.10">
    <property type="entry name" value="Cytochrome P450"/>
    <property type="match status" value="1"/>
</dbReference>
<keyword evidence="4 7" id="KW-0560">Oxidoreductase</keyword>
<dbReference type="Pfam" id="PF00067">
    <property type="entry name" value="p450"/>
    <property type="match status" value="1"/>
</dbReference>
<dbReference type="SUPFAM" id="SSF48264">
    <property type="entry name" value="Cytochrome P450"/>
    <property type="match status" value="1"/>
</dbReference>
<accession>A0A396HEG0</accession>
<organism evidence="7 8">
    <name type="scientific">Medicago truncatula</name>
    <name type="common">Barrel medic</name>
    <name type="synonym">Medicago tribuloides</name>
    <dbReference type="NCBI Taxonomy" id="3880"/>
    <lineage>
        <taxon>Eukaryota</taxon>
        <taxon>Viridiplantae</taxon>
        <taxon>Streptophyta</taxon>
        <taxon>Embryophyta</taxon>
        <taxon>Tracheophyta</taxon>
        <taxon>Spermatophyta</taxon>
        <taxon>Magnoliopsida</taxon>
        <taxon>eudicotyledons</taxon>
        <taxon>Gunneridae</taxon>
        <taxon>Pentapetalae</taxon>
        <taxon>rosids</taxon>
        <taxon>fabids</taxon>
        <taxon>Fabales</taxon>
        <taxon>Fabaceae</taxon>
        <taxon>Papilionoideae</taxon>
        <taxon>50 kb inversion clade</taxon>
        <taxon>NPAAA clade</taxon>
        <taxon>Hologalegina</taxon>
        <taxon>IRL clade</taxon>
        <taxon>Trifolieae</taxon>
        <taxon>Medicago</taxon>
    </lineage>
</organism>
<comment type="similarity">
    <text evidence="1">Belongs to the cytochrome P450 family.</text>
</comment>
<dbReference type="GO" id="GO:0005506">
    <property type="term" value="F:iron ion binding"/>
    <property type="evidence" value="ECO:0007669"/>
    <property type="project" value="InterPro"/>
</dbReference>
<dbReference type="Proteomes" id="UP000265566">
    <property type="component" value="Chromosome 6"/>
</dbReference>
<dbReference type="InterPro" id="IPR001128">
    <property type="entry name" value="Cyt_P450"/>
</dbReference>
<evidence type="ECO:0000256" key="2">
    <source>
        <dbReference type="ARBA" id="ARBA00022617"/>
    </source>
</evidence>
<protein>
    <submittedName>
        <fullName evidence="7">Putative premnaspirodiene oxygenase</fullName>
        <ecNumber evidence="7">1.14.14.151</ecNumber>
    </submittedName>
</protein>
<gene>
    <name evidence="7" type="ORF">MtrunA17_Chr6g0463611</name>
</gene>
<dbReference type="GO" id="GO:0020037">
    <property type="term" value="F:heme binding"/>
    <property type="evidence" value="ECO:0007669"/>
    <property type="project" value="InterPro"/>
</dbReference>
<keyword evidence="6" id="KW-0472">Membrane</keyword>
<proteinExistence type="inferred from homology"/>
<comment type="caution">
    <text evidence="7">The sequence shown here is derived from an EMBL/GenBank/DDBJ whole genome shotgun (WGS) entry which is preliminary data.</text>
</comment>
<evidence type="ECO:0000256" key="4">
    <source>
        <dbReference type="ARBA" id="ARBA00023002"/>
    </source>
</evidence>
<dbReference type="AlphaFoldDB" id="A0A396HEG0"/>
<dbReference type="PANTHER" id="PTHR47955">
    <property type="entry name" value="CYTOCHROME P450 FAMILY 71 PROTEIN"/>
    <property type="match status" value="1"/>
</dbReference>
<dbReference type="GO" id="GO:0016705">
    <property type="term" value="F:oxidoreductase activity, acting on paired donors, with incorporation or reduction of molecular oxygen"/>
    <property type="evidence" value="ECO:0007669"/>
    <property type="project" value="InterPro"/>
</dbReference>
<dbReference type="Gramene" id="rna35358">
    <property type="protein sequence ID" value="RHN50998.1"/>
    <property type="gene ID" value="gene35358"/>
</dbReference>
<evidence type="ECO:0000313" key="8">
    <source>
        <dbReference type="Proteomes" id="UP000265566"/>
    </source>
</evidence>
<evidence type="ECO:0000256" key="6">
    <source>
        <dbReference type="SAM" id="Phobius"/>
    </source>
</evidence>
<sequence>MHPVHYLKSSLLCNMELKSPFFLISSFIFLLIFLAKIYKHKIKVRSHKLPPGPWKLPLIGNLHQIAFAGKLLHHTIRDLSHKYGPLMHLQLGEISAVVVSSPNLTKEIMRTHDLSFVERPRFLAPNIITYESKDILMSSYGDYWRQMRKICTSELLSAKRVQSFSSIREDGVEKMIQFIHSTSCQDPLDLSKMISSLVSSFISRATFGKKSKYEDELLCLLKQSMEMVNYFDVSDVFPSFKPIHFISGMKPRLKNFQKKLDMIFEKIINAHQSNHDLQGENIVDVLLRIQQSGSLNIPITHDNVKAVIWVSYYTKLIPLSYHIISYHLI</sequence>
<dbReference type="PANTHER" id="PTHR47955:SF8">
    <property type="entry name" value="CYTOCHROME P450 71D11-LIKE"/>
    <property type="match status" value="1"/>
</dbReference>
<evidence type="ECO:0000256" key="5">
    <source>
        <dbReference type="ARBA" id="ARBA00023004"/>
    </source>
</evidence>
<feature type="transmembrane region" description="Helical" evidence="6">
    <location>
        <begin position="20"/>
        <end position="38"/>
    </location>
</feature>
<keyword evidence="2" id="KW-0349">Heme</keyword>
<evidence type="ECO:0000256" key="1">
    <source>
        <dbReference type="ARBA" id="ARBA00010617"/>
    </source>
</evidence>
<keyword evidence="5" id="KW-0408">Iron</keyword>
<reference evidence="8" key="1">
    <citation type="journal article" date="2018" name="Nat. Plants">
        <title>Whole-genome landscape of Medicago truncatula symbiotic genes.</title>
        <authorList>
            <person name="Pecrix Y."/>
            <person name="Staton S.E."/>
            <person name="Sallet E."/>
            <person name="Lelandais-Briere C."/>
            <person name="Moreau S."/>
            <person name="Carrere S."/>
            <person name="Blein T."/>
            <person name="Jardinaud M.F."/>
            <person name="Latrasse D."/>
            <person name="Zouine M."/>
            <person name="Zahm M."/>
            <person name="Kreplak J."/>
            <person name="Mayjonade B."/>
            <person name="Satge C."/>
            <person name="Perez M."/>
            <person name="Cauet S."/>
            <person name="Marande W."/>
            <person name="Chantry-Darmon C."/>
            <person name="Lopez-Roques C."/>
            <person name="Bouchez O."/>
            <person name="Berard A."/>
            <person name="Debelle F."/>
            <person name="Munos S."/>
            <person name="Bendahmane A."/>
            <person name="Berges H."/>
            <person name="Niebel A."/>
            <person name="Buitink J."/>
            <person name="Frugier F."/>
            <person name="Benhamed M."/>
            <person name="Crespi M."/>
            <person name="Gouzy J."/>
            <person name="Gamas P."/>
        </authorList>
    </citation>
    <scope>NUCLEOTIDE SEQUENCE [LARGE SCALE GENOMIC DNA]</scope>
    <source>
        <strain evidence="8">cv. Jemalong A17</strain>
    </source>
</reference>
<keyword evidence="6" id="KW-1133">Transmembrane helix</keyword>
<dbReference type="EC" id="1.14.14.151" evidence="7"/>
<dbReference type="EMBL" id="PSQE01000006">
    <property type="protein sequence ID" value="RHN50998.1"/>
    <property type="molecule type" value="Genomic_DNA"/>
</dbReference>
<evidence type="ECO:0000256" key="3">
    <source>
        <dbReference type="ARBA" id="ARBA00022723"/>
    </source>
</evidence>
<name>A0A396HEG0_MEDTR</name>
<evidence type="ECO:0000313" key="7">
    <source>
        <dbReference type="EMBL" id="RHN50998.1"/>
    </source>
</evidence>
<dbReference type="InterPro" id="IPR002401">
    <property type="entry name" value="Cyt_P450_E_grp-I"/>
</dbReference>
<keyword evidence="3" id="KW-0479">Metal-binding</keyword>
<dbReference type="PRINTS" id="PR00463">
    <property type="entry name" value="EP450I"/>
</dbReference>
<dbReference type="GO" id="GO:0004497">
    <property type="term" value="F:monooxygenase activity"/>
    <property type="evidence" value="ECO:0007669"/>
    <property type="project" value="InterPro"/>
</dbReference>
<keyword evidence="6" id="KW-0812">Transmembrane</keyword>
<dbReference type="InterPro" id="IPR036396">
    <property type="entry name" value="Cyt_P450_sf"/>
</dbReference>